<evidence type="ECO:0000313" key="6">
    <source>
        <dbReference type="Proteomes" id="UP000679950"/>
    </source>
</evidence>
<protein>
    <submittedName>
        <fullName evidence="5">Catabolite control protein A</fullName>
    </submittedName>
</protein>
<evidence type="ECO:0000256" key="3">
    <source>
        <dbReference type="ARBA" id="ARBA00023163"/>
    </source>
</evidence>
<dbReference type="PROSITE" id="PS50932">
    <property type="entry name" value="HTH_LACI_2"/>
    <property type="match status" value="1"/>
</dbReference>
<organism evidence="5 6">
    <name type="scientific">Lederbergia ruris</name>
    <dbReference type="NCBI Taxonomy" id="217495"/>
    <lineage>
        <taxon>Bacteria</taxon>
        <taxon>Bacillati</taxon>
        <taxon>Bacillota</taxon>
        <taxon>Bacilli</taxon>
        <taxon>Bacillales</taxon>
        <taxon>Bacillaceae</taxon>
        <taxon>Lederbergia</taxon>
    </lineage>
</organism>
<dbReference type="InterPro" id="IPR000843">
    <property type="entry name" value="HTH_LacI"/>
</dbReference>
<dbReference type="InterPro" id="IPR010982">
    <property type="entry name" value="Lambda_DNA-bd_dom_sf"/>
</dbReference>
<dbReference type="PROSITE" id="PS00356">
    <property type="entry name" value="HTH_LACI_1"/>
    <property type="match status" value="1"/>
</dbReference>
<dbReference type="CDD" id="cd19975">
    <property type="entry name" value="PBP1_CcpA-like"/>
    <property type="match status" value="1"/>
</dbReference>
<dbReference type="PANTHER" id="PTHR30146:SF109">
    <property type="entry name" value="HTH-TYPE TRANSCRIPTIONAL REGULATOR GALS"/>
    <property type="match status" value="1"/>
</dbReference>
<dbReference type="Gene3D" id="1.10.260.40">
    <property type="entry name" value="lambda repressor-like DNA-binding domains"/>
    <property type="match status" value="1"/>
</dbReference>
<dbReference type="Gene3D" id="3.40.50.2300">
    <property type="match status" value="2"/>
</dbReference>
<keyword evidence="3" id="KW-0804">Transcription</keyword>
<gene>
    <name evidence="5" type="primary">ccpA_1</name>
    <name evidence="5" type="ORF">J8TS2_12850</name>
</gene>
<dbReference type="PANTHER" id="PTHR30146">
    <property type="entry name" value="LACI-RELATED TRANSCRIPTIONAL REPRESSOR"/>
    <property type="match status" value="1"/>
</dbReference>
<evidence type="ECO:0000313" key="5">
    <source>
        <dbReference type="EMBL" id="GIN56966.1"/>
    </source>
</evidence>
<sequence length="334" mass="37012">MTITIKDVAKKANVSIATVSRILNNKPGYTKETEEKVLQVIQELGYHPNGIARGLISKRTHTIGVLVPQISSMLMSKFIQGIEQAAHEYGSSVIVCHTESKGEKTQKYLQLLQEKQVDGIVFTSEVFTQDHYQIIKDTNKPVVLLSTESYDFPIPHVKVNDRHAAYSATEYLIEKGHRKIGMVSGSRSDIIAGQPRIDGFIMAMNTYQLPVKDEWIVPIGFNFEEGVKGFSQLIDQFPDMTAVVAASDEVALGVLSAAYNRNISVPKQLSVIGYDNLRIAEMSTPALTTVSQPAVEMGKKAAELVFQMLETNVPVKSYIFPHKIVERQSVKALS</sequence>
<comment type="caution">
    <text evidence="5">The sequence shown here is derived from an EMBL/GenBank/DDBJ whole genome shotgun (WGS) entry which is preliminary data.</text>
</comment>
<reference evidence="5 6" key="1">
    <citation type="submission" date="2021-03" db="EMBL/GenBank/DDBJ databases">
        <title>Antimicrobial resistance genes in bacteria isolated from Japanese honey, and their potential for conferring macrolide and lincosamide resistance in the American foulbrood pathogen Paenibacillus larvae.</title>
        <authorList>
            <person name="Okamoto M."/>
            <person name="Kumagai M."/>
            <person name="Kanamori H."/>
            <person name="Takamatsu D."/>
        </authorList>
    </citation>
    <scope>NUCLEOTIDE SEQUENCE [LARGE SCALE GENOMIC DNA]</scope>
    <source>
        <strain evidence="5 6">J8TS2</strain>
    </source>
</reference>
<dbReference type="EMBL" id="BORB01000008">
    <property type="protein sequence ID" value="GIN56966.1"/>
    <property type="molecule type" value="Genomic_DNA"/>
</dbReference>
<name>A0ABQ4KHJ8_9BACI</name>
<evidence type="ECO:0000259" key="4">
    <source>
        <dbReference type="PROSITE" id="PS50932"/>
    </source>
</evidence>
<dbReference type="SUPFAM" id="SSF53822">
    <property type="entry name" value="Periplasmic binding protein-like I"/>
    <property type="match status" value="1"/>
</dbReference>
<dbReference type="PRINTS" id="PR00036">
    <property type="entry name" value="HTHLACI"/>
</dbReference>
<dbReference type="Pfam" id="PF00532">
    <property type="entry name" value="Peripla_BP_1"/>
    <property type="match status" value="1"/>
</dbReference>
<dbReference type="SMART" id="SM00354">
    <property type="entry name" value="HTH_LACI"/>
    <property type="match status" value="1"/>
</dbReference>
<accession>A0ABQ4KHJ8</accession>
<dbReference type="Pfam" id="PF00356">
    <property type="entry name" value="LacI"/>
    <property type="match status" value="1"/>
</dbReference>
<dbReference type="InterPro" id="IPR001761">
    <property type="entry name" value="Peripla_BP/Lac1_sug-bd_dom"/>
</dbReference>
<dbReference type="RefSeq" id="WP_158321139.1">
    <property type="nucleotide sequence ID" value="NZ_BORB01000008.1"/>
</dbReference>
<keyword evidence="2" id="KW-0238">DNA-binding</keyword>
<feature type="domain" description="HTH lacI-type" evidence="4">
    <location>
        <begin position="3"/>
        <end position="57"/>
    </location>
</feature>
<dbReference type="SUPFAM" id="SSF47413">
    <property type="entry name" value="lambda repressor-like DNA-binding domains"/>
    <property type="match status" value="1"/>
</dbReference>
<proteinExistence type="predicted"/>
<dbReference type="CDD" id="cd01392">
    <property type="entry name" value="HTH_LacI"/>
    <property type="match status" value="1"/>
</dbReference>
<evidence type="ECO:0000256" key="1">
    <source>
        <dbReference type="ARBA" id="ARBA00023015"/>
    </source>
</evidence>
<dbReference type="InterPro" id="IPR028082">
    <property type="entry name" value="Peripla_BP_I"/>
</dbReference>
<dbReference type="Proteomes" id="UP000679950">
    <property type="component" value="Unassembled WGS sequence"/>
</dbReference>
<evidence type="ECO:0000256" key="2">
    <source>
        <dbReference type="ARBA" id="ARBA00023125"/>
    </source>
</evidence>
<keyword evidence="1" id="KW-0805">Transcription regulation</keyword>
<keyword evidence="6" id="KW-1185">Reference proteome</keyword>